<gene>
    <name evidence="3" type="ORF">E8P82_02015</name>
</gene>
<keyword evidence="4" id="KW-1185">Reference proteome</keyword>
<feature type="region of interest" description="Disordered" evidence="1">
    <location>
        <begin position="104"/>
        <end position="162"/>
    </location>
</feature>
<protein>
    <submittedName>
        <fullName evidence="3">Uncharacterized protein</fullName>
    </submittedName>
</protein>
<feature type="region of interest" description="Disordered" evidence="1">
    <location>
        <begin position="314"/>
        <end position="348"/>
    </location>
</feature>
<feature type="transmembrane region" description="Helical" evidence="2">
    <location>
        <begin position="286"/>
        <end position="304"/>
    </location>
</feature>
<dbReference type="Proteomes" id="UP000305233">
    <property type="component" value="Unassembled WGS sequence"/>
</dbReference>
<name>A0A4V3Z658_9MICC</name>
<feature type="compositionally biased region" description="Acidic residues" evidence="1">
    <location>
        <begin position="261"/>
        <end position="277"/>
    </location>
</feature>
<organism evidence="3 4">
    <name type="scientific">Arthrobacter echini</name>
    <dbReference type="NCBI Taxonomy" id="1529066"/>
    <lineage>
        <taxon>Bacteria</taxon>
        <taxon>Bacillati</taxon>
        <taxon>Actinomycetota</taxon>
        <taxon>Actinomycetes</taxon>
        <taxon>Micrococcales</taxon>
        <taxon>Micrococcaceae</taxon>
        <taxon>Arthrobacter</taxon>
    </lineage>
</organism>
<dbReference type="OrthoDB" id="4961075at2"/>
<dbReference type="EMBL" id="SSWH01000001">
    <property type="protein sequence ID" value="THJ68699.1"/>
    <property type="molecule type" value="Genomic_DNA"/>
</dbReference>
<evidence type="ECO:0000256" key="2">
    <source>
        <dbReference type="SAM" id="Phobius"/>
    </source>
</evidence>
<reference evidence="3 4" key="1">
    <citation type="submission" date="2019-04" db="EMBL/GenBank/DDBJ databases">
        <authorList>
            <person name="Liu Q."/>
            <person name="Xin Y.-H."/>
        </authorList>
    </citation>
    <scope>NUCLEOTIDE SEQUENCE [LARGE SCALE GENOMIC DNA]</scope>
    <source>
        <strain evidence="3 4">AM23</strain>
    </source>
</reference>
<accession>A0A4V3Z658</accession>
<evidence type="ECO:0000256" key="1">
    <source>
        <dbReference type="SAM" id="MobiDB-lite"/>
    </source>
</evidence>
<proteinExistence type="predicted"/>
<feature type="compositionally biased region" description="Low complexity" evidence="1">
    <location>
        <begin position="234"/>
        <end position="247"/>
    </location>
</feature>
<keyword evidence="2" id="KW-0472">Membrane</keyword>
<evidence type="ECO:0000313" key="3">
    <source>
        <dbReference type="EMBL" id="THJ68699.1"/>
    </source>
</evidence>
<keyword evidence="2" id="KW-1133">Transmembrane helix</keyword>
<dbReference type="AlphaFoldDB" id="A0A4V3Z658"/>
<comment type="caution">
    <text evidence="3">The sequence shown here is derived from an EMBL/GenBank/DDBJ whole genome shotgun (WGS) entry which is preliminary data.</text>
</comment>
<dbReference type="RefSeq" id="WP_136452798.1">
    <property type="nucleotide sequence ID" value="NZ_SSWH01000001.1"/>
</dbReference>
<feature type="region of interest" description="Disordered" evidence="1">
    <location>
        <begin position="193"/>
        <end position="278"/>
    </location>
</feature>
<feature type="compositionally biased region" description="Low complexity" evidence="1">
    <location>
        <begin position="327"/>
        <end position="343"/>
    </location>
</feature>
<evidence type="ECO:0000313" key="4">
    <source>
        <dbReference type="Proteomes" id="UP000305233"/>
    </source>
</evidence>
<keyword evidence="2" id="KW-0812">Transmembrane</keyword>
<sequence length="502" mass="52891">MSEAVDVGSVLGGRYRVTAHVLTSAQQDLVLDGVDQVLNRPVSILVASEPNAEQALVSARELATGDRNEKIQVLDLLTTDIGTALITNRTPAAGMLDLILDQDAPMDDTPAEDGPYGDAEDEPYVEPFFTDTLGSEIFGRPRSTEPEASDDEDYEEVRPQSRWSSGFSALRRRFDRQAQEQGDDSAEIGPVEAAPAADSRPTSHLVPPPPSSRPSSYRGGDEAQDQEEPQVREAVAAGAVGATAAGATDREASRFPFFDPRDEEGEDESYPDDEDPADGGRPFTRVLLGVLLSIVLVIAVVLVATQLGSLFGGEPTAEEQPDQGTSAPATPVPTAAPTTAAADPEPEPVQPVITGIARVVPDNPGLDAGNDVNLPRIIDGDPATFWGNQVYASDTFGGLASNLALVVELEEESAVSQVTIDQLNGSGGAFTVLVNDEPTIEGAEEVAQGSFTSPSISLPVPEGDDGPPTGSYVIIDVTRLPLLSNIQAQYPFGLRIAEIAVE</sequence>